<evidence type="ECO:0000313" key="2">
    <source>
        <dbReference type="EMBL" id="SUU84250.1"/>
    </source>
</evidence>
<dbReference type="GO" id="GO:0032259">
    <property type="term" value="P:methylation"/>
    <property type="evidence" value="ECO:0007669"/>
    <property type="project" value="UniProtKB-KW"/>
</dbReference>
<dbReference type="GO" id="GO:0005886">
    <property type="term" value="C:plasma membrane"/>
    <property type="evidence" value="ECO:0007669"/>
    <property type="project" value="TreeGrafter"/>
</dbReference>
<dbReference type="SUPFAM" id="SSF53335">
    <property type="entry name" value="S-adenosyl-L-methionine-dependent methyltransferases"/>
    <property type="match status" value="1"/>
</dbReference>
<dbReference type="InterPro" id="IPR006342">
    <property type="entry name" value="FkbM_mtfrase"/>
</dbReference>
<dbReference type="InterPro" id="IPR029063">
    <property type="entry name" value="SAM-dependent_MTases_sf"/>
</dbReference>
<keyword evidence="2" id="KW-0808">Transferase</keyword>
<dbReference type="PANTHER" id="PTHR34009">
    <property type="entry name" value="PROTEIN STAR"/>
    <property type="match status" value="1"/>
</dbReference>
<keyword evidence="2" id="KW-0489">Methyltransferase</keyword>
<sequence length="234" mass="27101">MAPAIFRQEVEDDVLDTYFSNQKPGYFIEVGAFDPELLSQSKRLEDNGWSGLMIEACEEHAIRCRKNRTSKVIQVACGSPAQHGTTMKLAKLGGLSTVRADRFENDRRYDEYEIVSVVTLDSILEAQQPTSIDFISIDVEGAEMDVLAGFDISRWKPPLVLIEDHIENDSIHRFMKAHGYKRVRRTGDNSWYVPSPDSFNVSLFGRWQLLRKYYLGRPLRIVRTRRWRNSLRRK</sequence>
<dbReference type="GO" id="GO:0005737">
    <property type="term" value="C:cytoplasm"/>
    <property type="evidence" value="ECO:0007669"/>
    <property type="project" value="GOC"/>
</dbReference>
<dbReference type="GO" id="GO:0006888">
    <property type="term" value="P:endoplasmic reticulum to Golgi vesicle-mediated transport"/>
    <property type="evidence" value="ECO:0007669"/>
    <property type="project" value="TreeGrafter"/>
</dbReference>
<dbReference type="NCBIfam" id="TIGR01444">
    <property type="entry name" value="fkbM_fam"/>
    <property type="match status" value="1"/>
</dbReference>
<dbReference type="PANTHER" id="PTHR34009:SF2">
    <property type="entry name" value="PROTEIN STAR"/>
    <property type="match status" value="1"/>
</dbReference>
<dbReference type="Proteomes" id="UP000254343">
    <property type="component" value="Unassembled WGS sequence"/>
</dbReference>
<dbReference type="Gene3D" id="3.40.50.150">
    <property type="entry name" value="Vaccinia Virus protein VP39"/>
    <property type="match status" value="1"/>
</dbReference>
<protein>
    <submittedName>
        <fullName evidence="2">Methyltransferase, FkbM family</fullName>
    </submittedName>
</protein>
<dbReference type="InterPro" id="IPR053202">
    <property type="entry name" value="EGF_Rcpt_Signaling_Reg"/>
</dbReference>
<dbReference type="EMBL" id="UIGB01000001">
    <property type="protein sequence ID" value="SUU84250.1"/>
    <property type="molecule type" value="Genomic_DNA"/>
</dbReference>
<dbReference type="Pfam" id="PF05050">
    <property type="entry name" value="Methyltransf_21"/>
    <property type="match status" value="1"/>
</dbReference>
<feature type="domain" description="Methyltransferase FkbM" evidence="1">
    <location>
        <begin position="30"/>
        <end position="181"/>
    </location>
</feature>
<name>A0A380W5Q2_AFIFE</name>
<evidence type="ECO:0000259" key="1">
    <source>
        <dbReference type="Pfam" id="PF05050"/>
    </source>
</evidence>
<proteinExistence type="predicted"/>
<accession>A0A380W5Q2</accession>
<dbReference type="GO" id="GO:0016197">
    <property type="term" value="P:endosomal transport"/>
    <property type="evidence" value="ECO:0007669"/>
    <property type="project" value="TreeGrafter"/>
</dbReference>
<organism evidence="2 3">
    <name type="scientific">Afipia felis</name>
    <name type="common">Cat scratch disease bacillus</name>
    <dbReference type="NCBI Taxonomy" id="1035"/>
    <lineage>
        <taxon>Bacteria</taxon>
        <taxon>Pseudomonadati</taxon>
        <taxon>Pseudomonadota</taxon>
        <taxon>Alphaproteobacteria</taxon>
        <taxon>Hyphomicrobiales</taxon>
        <taxon>Nitrobacteraceae</taxon>
        <taxon>Afipia</taxon>
    </lineage>
</organism>
<dbReference type="AlphaFoldDB" id="A0A380W5Q2"/>
<dbReference type="GO" id="GO:0008168">
    <property type="term" value="F:methyltransferase activity"/>
    <property type="evidence" value="ECO:0007669"/>
    <property type="project" value="UniProtKB-KW"/>
</dbReference>
<reference evidence="2 3" key="1">
    <citation type="submission" date="2018-06" db="EMBL/GenBank/DDBJ databases">
        <authorList>
            <consortium name="Pathogen Informatics"/>
            <person name="Doyle S."/>
        </authorList>
    </citation>
    <scope>NUCLEOTIDE SEQUENCE [LARGE SCALE GENOMIC DNA]</scope>
    <source>
        <strain evidence="2 3">NCTC12722</strain>
    </source>
</reference>
<evidence type="ECO:0000313" key="3">
    <source>
        <dbReference type="Proteomes" id="UP000254343"/>
    </source>
</evidence>
<gene>
    <name evidence="2" type="ORF">NCTC12722_01437</name>
</gene>